<dbReference type="CDD" id="cd03469">
    <property type="entry name" value="Rieske_RO_Alpha_N"/>
    <property type="match status" value="1"/>
</dbReference>
<dbReference type="Gene3D" id="3.90.380.10">
    <property type="entry name" value="Naphthalene 1,2-dioxygenase Alpha Subunit, Chain A, domain 1"/>
    <property type="match status" value="1"/>
</dbReference>
<keyword evidence="5" id="KW-0408">Iron</keyword>
<dbReference type="CDD" id="cd08882">
    <property type="entry name" value="RHO_alpha_C_MupW-like"/>
    <property type="match status" value="1"/>
</dbReference>
<evidence type="ECO:0000256" key="6">
    <source>
        <dbReference type="ARBA" id="ARBA00023014"/>
    </source>
</evidence>
<evidence type="ECO:0000256" key="4">
    <source>
        <dbReference type="ARBA" id="ARBA00023002"/>
    </source>
</evidence>
<dbReference type="GO" id="GO:0016491">
    <property type="term" value="F:oxidoreductase activity"/>
    <property type="evidence" value="ECO:0007669"/>
    <property type="project" value="UniProtKB-KW"/>
</dbReference>
<evidence type="ECO:0000313" key="9">
    <source>
        <dbReference type="EMBL" id="CAB4874379.1"/>
    </source>
</evidence>
<dbReference type="GO" id="GO:0005506">
    <property type="term" value="F:iron ion binding"/>
    <property type="evidence" value="ECO:0007669"/>
    <property type="project" value="InterPro"/>
</dbReference>
<dbReference type="GO" id="GO:0051537">
    <property type="term" value="F:2 iron, 2 sulfur cluster binding"/>
    <property type="evidence" value="ECO:0007669"/>
    <property type="project" value="UniProtKB-KW"/>
</dbReference>
<dbReference type="InterPro" id="IPR036922">
    <property type="entry name" value="Rieske_2Fe-2S_sf"/>
</dbReference>
<dbReference type="AlphaFoldDB" id="A0A6J7E1E1"/>
<dbReference type="Pfam" id="PF00355">
    <property type="entry name" value="Rieske"/>
    <property type="match status" value="1"/>
</dbReference>
<dbReference type="InterPro" id="IPR015881">
    <property type="entry name" value="ARHD_Rieske_2Fe_2S"/>
</dbReference>
<dbReference type="PANTHER" id="PTHR43756">
    <property type="entry name" value="CHOLINE MONOOXYGENASE, CHLOROPLASTIC"/>
    <property type="match status" value="1"/>
</dbReference>
<evidence type="ECO:0000256" key="3">
    <source>
        <dbReference type="ARBA" id="ARBA00022723"/>
    </source>
</evidence>
<dbReference type="PRINTS" id="PR00090">
    <property type="entry name" value="RNGDIOXGNASE"/>
</dbReference>
<dbReference type="Pfam" id="PF00848">
    <property type="entry name" value="Ring_hydroxyl_A"/>
    <property type="match status" value="1"/>
</dbReference>
<dbReference type="PROSITE" id="PS51296">
    <property type="entry name" value="RIESKE"/>
    <property type="match status" value="1"/>
</dbReference>
<keyword evidence="2" id="KW-0001">2Fe-2S</keyword>
<dbReference type="EMBL" id="CAFBLJ010000061">
    <property type="protein sequence ID" value="CAB4874379.1"/>
    <property type="molecule type" value="Genomic_DNA"/>
</dbReference>
<dbReference type="EMBL" id="CAFBPS010000067">
    <property type="protein sequence ID" value="CAB5030969.1"/>
    <property type="molecule type" value="Genomic_DNA"/>
</dbReference>
<name>A0A6J7E1E1_9ZZZZ</name>
<evidence type="ECO:0000256" key="2">
    <source>
        <dbReference type="ARBA" id="ARBA00022714"/>
    </source>
</evidence>
<dbReference type="PANTHER" id="PTHR43756:SF5">
    <property type="entry name" value="CHOLINE MONOOXYGENASE, CHLOROPLASTIC"/>
    <property type="match status" value="1"/>
</dbReference>
<keyword evidence="3" id="KW-0479">Metal-binding</keyword>
<dbReference type="InterPro" id="IPR017941">
    <property type="entry name" value="Rieske_2Fe-2S"/>
</dbReference>
<evidence type="ECO:0000256" key="7">
    <source>
        <dbReference type="ARBA" id="ARBA00023027"/>
    </source>
</evidence>
<organism evidence="9">
    <name type="scientific">freshwater metagenome</name>
    <dbReference type="NCBI Taxonomy" id="449393"/>
    <lineage>
        <taxon>unclassified sequences</taxon>
        <taxon>metagenomes</taxon>
        <taxon>ecological metagenomes</taxon>
    </lineage>
</organism>
<keyword evidence="7" id="KW-0520">NAD</keyword>
<evidence type="ECO:0000256" key="1">
    <source>
        <dbReference type="ARBA" id="ARBA00001962"/>
    </source>
</evidence>
<feature type="domain" description="Rieske" evidence="8">
    <location>
        <begin position="74"/>
        <end position="182"/>
    </location>
</feature>
<reference evidence="9" key="1">
    <citation type="submission" date="2020-05" db="EMBL/GenBank/DDBJ databases">
        <authorList>
            <person name="Chiriac C."/>
            <person name="Salcher M."/>
            <person name="Ghai R."/>
            <person name="Kavagutti S V."/>
        </authorList>
    </citation>
    <scope>NUCLEOTIDE SEQUENCE</scope>
</reference>
<protein>
    <submittedName>
        <fullName evidence="9">Unannotated protein</fullName>
    </submittedName>
</protein>
<evidence type="ECO:0000259" key="8">
    <source>
        <dbReference type="PROSITE" id="PS51296"/>
    </source>
</evidence>
<proteinExistence type="predicted"/>
<evidence type="ECO:0000256" key="5">
    <source>
        <dbReference type="ARBA" id="ARBA00023004"/>
    </source>
</evidence>
<dbReference type="Gene3D" id="2.102.10.10">
    <property type="entry name" value="Rieske [2Fe-2S] iron-sulphur domain"/>
    <property type="match status" value="1"/>
</dbReference>
<gene>
    <name evidence="9" type="ORF">UFOPK3304_01187</name>
    <name evidence="10" type="ORF">UFOPK4134_00973</name>
</gene>
<keyword evidence="6" id="KW-0411">Iron-sulfur</keyword>
<dbReference type="SUPFAM" id="SSF55961">
    <property type="entry name" value="Bet v1-like"/>
    <property type="match status" value="1"/>
</dbReference>
<keyword evidence="4" id="KW-0560">Oxidoreductase</keyword>
<accession>A0A6J7E1E1</accession>
<dbReference type="PROSITE" id="PS00570">
    <property type="entry name" value="RING_HYDROXYL_ALPHA"/>
    <property type="match status" value="1"/>
</dbReference>
<evidence type="ECO:0000313" key="10">
    <source>
        <dbReference type="EMBL" id="CAB5030969.1"/>
    </source>
</evidence>
<comment type="cofactor">
    <cofactor evidence="1">
        <name>Fe cation</name>
        <dbReference type="ChEBI" id="CHEBI:24875"/>
    </cofactor>
</comment>
<sequence length="486" mass="54193">MTAVDPGLDIKNLGKARSTGPSVQDLLEADTRPVPASLQDHSYELQGIADVPKLRYTSHAFAALENEFMWTKTWQMACTVDEVAQPGDHVVYDVADQSLIVTRTKDGSIKAYYNSCLHRGTKLRVDDGRVASFRCPFHGWRWDLDGELVELPAEWDFPQVWQQADSCLPQAQVTEWCGFVFVNLDPDAIPFEQVASKLVEHFGRDFNMSNRYKAFHAVKEVPANWKVVMEAFAEGYHVIATHPQILEFAGDANSEYSIWPESPFVTRFVNGFGLQSPHLGNLTEQQVADAYLAFSARAARGAVEVPEGSTARAVVADVFRSVMGPLYGKDLSQTSDSEMLDAHLYHLFPAFAPWAGTGQSLVYRWRPGPTPDTCFMDVIRMMPVPEGKERPAVAPIQRLRLEQKWTEAEGMSGLADVFEQDMANLPKVQLGLKVTAKRAKKGVSFGVYQEARMRLIHRHIDNCILEGLAADGRSADELTPFVMPQG</sequence>
<dbReference type="InterPro" id="IPR001663">
    <property type="entry name" value="Rng_hydr_dOase-A"/>
</dbReference>
<dbReference type="SUPFAM" id="SSF50022">
    <property type="entry name" value="ISP domain"/>
    <property type="match status" value="1"/>
</dbReference>
<dbReference type="InterPro" id="IPR015879">
    <property type="entry name" value="Ring_hydroxy_dOase_asu_C_dom"/>
</dbReference>